<dbReference type="Proteomes" id="UP000825123">
    <property type="component" value="Chromosome"/>
</dbReference>
<name>A0A8D5U400_9CREN</name>
<dbReference type="GeneID" id="66161903"/>
<dbReference type="AlphaFoldDB" id="A0A8D5U400"/>
<accession>A0A8D5U400</accession>
<dbReference type="KEGG" id="csty:KN1_01510"/>
<dbReference type="EMBL" id="AP024597">
    <property type="protein sequence ID" value="BCU68854.1"/>
    <property type="molecule type" value="Genomic_DNA"/>
</dbReference>
<dbReference type="RefSeq" id="WP_221288771.1">
    <property type="nucleotide sequence ID" value="NZ_AP024597.1"/>
</dbReference>
<reference evidence="1 2" key="1">
    <citation type="submission" date="2021-04" db="EMBL/GenBank/DDBJ databases">
        <title>Complete genome sequence of Stygiolobus sp. KN-1.</title>
        <authorList>
            <person name="Nakamura K."/>
            <person name="Sakai H."/>
            <person name="Kurosawa N."/>
        </authorList>
    </citation>
    <scope>NUCLEOTIDE SEQUENCE [LARGE SCALE GENOMIC DNA]</scope>
    <source>
        <strain evidence="1 2">KN-1</strain>
    </source>
</reference>
<evidence type="ECO:0000313" key="2">
    <source>
        <dbReference type="Proteomes" id="UP000825123"/>
    </source>
</evidence>
<gene>
    <name evidence="1" type="ORF">KN1_01510</name>
</gene>
<organism evidence="1 2">
    <name type="scientific">Stygiolobus caldivivus</name>
    <dbReference type="NCBI Taxonomy" id="2824673"/>
    <lineage>
        <taxon>Archaea</taxon>
        <taxon>Thermoproteota</taxon>
        <taxon>Thermoprotei</taxon>
        <taxon>Sulfolobales</taxon>
        <taxon>Sulfolobaceae</taxon>
        <taxon>Stygiolobus</taxon>
    </lineage>
</organism>
<sequence>MSYGNDIWYNIEDVGMFKKVRISFYKINDTDSSRRYMMRYCHEGYHHLIIFTY</sequence>
<keyword evidence="2" id="KW-1185">Reference proteome</keyword>
<evidence type="ECO:0000313" key="1">
    <source>
        <dbReference type="EMBL" id="BCU68854.1"/>
    </source>
</evidence>
<protein>
    <submittedName>
        <fullName evidence="1">Uncharacterized protein</fullName>
    </submittedName>
</protein>
<proteinExistence type="predicted"/>